<gene>
    <name evidence="13" type="ORF">VP1G_09078</name>
</gene>
<evidence type="ECO:0000256" key="2">
    <source>
        <dbReference type="ARBA" id="ARBA00022553"/>
    </source>
</evidence>
<feature type="region of interest" description="N-terminal hotdog fold" evidence="8">
    <location>
        <begin position="970"/>
        <end position="1106"/>
    </location>
</feature>
<dbReference type="SUPFAM" id="SSF53901">
    <property type="entry name" value="Thiolase-like"/>
    <property type="match status" value="1"/>
</dbReference>
<keyword evidence="1" id="KW-0596">Phosphopantetheine</keyword>
<dbReference type="GO" id="GO:0006633">
    <property type="term" value="P:fatty acid biosynthetic process"/>
    <property type="evidence" value="ECO:0007669"/>
    <property type="project" value="InterPro"/>
</dbReference>
<evidence type="ECO:0000256" key="8">
    <source>
        <dbReference type="PROSITE-ProRule" id="PRU01363"/>
    </source>
</evidence>
<dbReference type="FunFam" id="3.40.50.720:FF:000209">
    <property type="entry name" value="Polyketide synthase Pks12"/>
    <property type="match status" value="1"/>
</dbReference>
<feature type="region of interest" description="Disordered" evidence="9">
    <location>
        <begin position="1"/>
        <end position="34"/>
    </location>
</feature>
<dbReference type="PANTHER" id="PTHR43775:SF50">
    <property type="entry name" value="HIGHLY REDUCING POLYKETIDE SYNTHASE SRDA"/>
    <property type="match status" value="1"/>
</dbReference>
<dbReference type="GO" id="GO:0016491">
    <property type="term" value="F:oxidoreductase activity"/>
    <property type="evidence" value="ECO:0007669"/>
    <property type="project" value="UniProtKB-KW"/>
</dbReference>
<dbReference type="PROSITE" id="PS50075">
    <property type="entry name" value="CARRIER"/>
    <property type="match status" value="1"/>
</dbReference>
<dbReference type="SUPFAM" id="SSF47336">
    <property type="entry name" value="ACP-like"/>
    <property type="match status" value="1"/>
</dbReference>
<dbReference type="GO" id="GO:1901336">
    <property type="term" value="P:lactone biosynthetic process"/>
    <property type="evidence" value="ECO:0007669"/>
    <property type="project" value="UniProtKB-ARBA"/>
</dbReference>
<feature type="domain" description="Ketosynthase family 3 (KS3)" evidence="11">
    <location>
        <begin position="43"/>
        <end position="472"/>
    </location>
</feature>
<organism evidence="13 14">
    <name type="scientific">Cytospora mali</name>
    <name type="common">Apple Valsa canker fungus</name>
    <name type="synonym">Valsa mali</name>
    <dbReference type="NCBI Taxonomy" id="578113"/>
    <lineage>
        <taxon>Eukaryota</taxon>
        <taxon>Fungi</taxon>
        <taxon>Dikarya</taxon>
        <taxon>Ascomycota</taxon>
        <taxon>Pezizomycotina</taxon>
        <taxon>Sordariomycetes</taxon>
        <taxon>Sordariomycetidae</taxon>
        <taxon>Diaporthales</taxon>
        <taxon>Cytosporaceae</taxon>
        <taxon>Cytospora</taxon>
    </lineage>
</organism>
<dbReference type="InterPro" id="IPR009081">
    <property type="entry name" value="PP-bd_ACP"/>
</dbReference>
<feature type="active site" description="Proton acceptor; for dehydratase activity" evidence="8">
    <location>
        <position position="1002"/>
    </location>
</feature>
<keyword evidence="2" id="KW-0597">Phosphoprotein</keyword>
<dbReference type="PROSITE" id="PS00606">
    <property type="entry name" value="KS3_1"/>
    <property type="match status" value="1"/>
</dbReference>
<dbReference type="Pfam" id="PF02801">
    <property type="entry name" value="Ketoacyl-synt_C"/>
    <property type="match status" value="1"/>
</dbReference>
<dbReference type="InterPro" id="IPR014043">
    <property type="entry name" value="Acyl_transferase_dom"/>
</dbReference>
<dbReference type="SUPFAM" id="SSF55048">
    <property type="entry name" value="Probable ACP-binding domain of malonyl-CoA ACP transacylase"/>
    <property type="match status" value="1"/>
</dbReference>
<dbReference type="Pfam" id="PF00550">
    <property type="entry name" value="PP-binding"/>
    <property type="match status" value="1"/>
</dbReference>
<dbReference type="Gene3D" id="3.90.180.10">
    <property type="entry name" value="Medium-chain alcohol dehydrogenases, catalytic domain"/>
    <property type="match status" value="1"/>
</dbReference>
<dbReference type="SUPFAM" id="SSF51735">
    <property type="entry name" value="NAD(P)-binding Rossmann-fold domains"/>
    <property type="match status" value="2"/>
</dbReference>
<dbReference type="InterPro" id="IPR014030">
    <property type="entry name" value="Ketoacyl_synth_N"/>
</dbReference>
<dbReference type="GO" id="GO:0004315">
    <property type="term" value="F:3-oxoacyl-[acyl-carrier-protein] synthase activity"/>
    <property type="evidence" value="ECO:0007669"/>
    <property type="project" value="InterPro"/>
</dbReference>
<proteinExistence type="predicted"/>
<sequence length="2418" mass="261337">MAPHSTHSIDDAVSVSSGPSTPYESEQLSTPQSGLQLRAGPAAQDIAIIGMACKLPGGVDSPSKLWDLLSEERSGQCDLPKSRFNIDGFYHPTTDRPGSMHMKGGYFLREADVRNFENGFFGINNMEAQYMDPQQRKLLESVYEVFESAGLRLDDVSGSNIGCYVGNFTMDFQQMQLRDSEYLHRYSATGLGTTILGNRVSHVFNLQGPSFVIDTACSSSLYCLHAACVALENNECDGAVVAGANLIQSPEQHFATMKAGVLSPTSTCHTFDASADGYGRADGIGALYLKRLDDAIRDGDPIRSVIRGSAINANGRTPGITLPDKFGQEKVIRKAHAKAGLSIDQTPYIECHGTGTPVGDPIEAHAVSLALNGPQRQQPILVGSVKSNLGHSEAASGISSVIKATLMLEKGLIPATIGVRKLNPKIKAKEWNVDVVTKLRPFPSSDSPRSRRRVGVNSFGYGGANAHCVLESAPEYANQTPLVDELQFGTHNGRSRVRSKFLLPFSAFTAASLDARVADLSVWSGLDDVSLPDLAATLGQRRTHFKQRGFIVAGKADLQEKLTTADSSLRLGRGQIAPVDYGFVFTGQGAQWPQMGKELLDEFPIFAAAIAEMDTVLATLPHAPSWTIAGALREPAATSQVGEVTHSQPLCTAVQVGLVKLLASWNIKPKAVVGHSSGEMAAAFAAGHATLAEAITAAYYRGYVVGSQTMKGAMMAAGLSAAKADEQIEAAGLKGKAVVACINSPESVTISGDEDAIQTLLGRFQSQKLFARALRTAGNAYHSHHMKAVGTQYETLVTAARKNLDLSSSMTSDAIMFSSVTGLAHEGPFDAAYWRSNLENPVRFVDALSQLATTGPCTAYTMIELGPHSALELPIKQTRTHLKLEEDALSYFSALSRGKDAVDTVLGLAGSLWLAGHEIAWHKVNDPGFGKAWKSCVITDLPSYRWAYDGILWSESRLSTEFRNRQYGRHELLGSKVPGGSESDINWRNLVRPDDLPWLADHKLDETIVMPGGAFLSMAMEAVSQATGKPLTPGTGIGMRNVHIITACTIPTTVGAETELFTNLRQSPITNVSTSEKWWDFKISTYRQGVPVTHATGTVALEEPAQAKAIEPRVQLSEDAFEPSAKRIWYQRFEKTGLNYGPLFQSLDEIWVPRSKADKVMLAKVKLEQKTAADGAFGASYAFHPITLDAMVQAGIVATAEGQTRQMKGFVPTKFAKADFRVPQDAEQQPWQIEATACTSGINSAVFDAVLSSPGQPPVAVMEQSRLQNYTASTSNQDGLDRHPMLRVVWKPDINGPELLREEDLTRYLDHFFAEAKSPVKDEGLVKLGAAISLLSHRNPRLSILELGSTSDDYGKAVLEMLDAGEAYKRLGSYSTGAWDEKGLVTKQWDLTAAEPKDAQPLKEDAKFDLVLMTDRDFASGNLTGSKLDFIQSILSPEGLILTLVSESPAAPLPSNLDYTTSKLHDGSGAVFVASGNEHRPKLAGTTGKGKPVIIVEHEDTALGAATQEAVEAAGVTAKRVLFSSVEDAAIFKSATVISLLEANSPLLAGLTDDEMRRLKLLTDNVKNLLWVTSGDVLDGKTPEMGLAAGLSRALMLEQPSLRFMVYDVDSSSRDSSRTAHNLVQVLTTSQAAGSESEYVEKEGTVHVARFLPDTKLNGLFRLAQGTESVDTTLGEISGPIQLAVSHPGQFDSIHFREIEMPAGLAEDEVRVSVKAVGLNAKDLYVLAGKVDTPGATCALEFAGVIEQVGSGVTDLIKGDHVVVMAPNHFRSTEIVPSWAATKLLDDEDFSTISTVPLVFATALYALQNRASLQAGESVLIHSGAGGVGIAAIQVANAIGAEVFTTVSTEDKKNYLVEKLGVKPENIFTSRDASFTDDVLKATDGRGVDVVLNSLMGDLLRASWQCVGQFGRFVEIGKRDLLDSGRLEMDQFLRNATFSAFDLSEIYLEGKTKNRAAFQKLWKKLLDQVVSLMRAGTIKPFSSFKANQVFDVSEIPSALRFFSSRNRIGKVAISMENATSPLRVQPLRYATRLSSEKSYIMIGCLGGLGRSLSRWMLGRGARKFIFVGRSGTDKPSARRIVEDLTAAGAECTVVRGDVVNYDDVKKAVDAVQGKIGGVVQAAMGLNEALFTTMPNKYWHTGIDPKVIGTWNIHNAIQSEGKDSELEFFLMTSSVSGSVGTATESNYCAGNHFLDMFARHRRSQGRPALAIGFGMISEIGYLHDNPEIEALLLRKGIQAINEDEFLQITDLTMARPMELPHVWDVSAANHVLTGLEPFGFMELRRKGFEVTNLTFNDPRALVLAGVLDSDADAALKQQDGSLPAEVAKAMDEEGATLVDAVQQHIKVRFGNLVLTPADKVPPQKPLAEFGMDSMIAAEFRTWFFQAFKFDVPFLELLSKTVTVSSLAKMVAEDIETRSA</sequence>
<dbReference type="InterPro" id="IPR016036">
    <property type="entry name" value="Malonyl_transacylase_ACP-bd"/>
</dbReference>
<dbReference type="InterPro" id="IPR013149">
    <property type="entry name" value="ADH-like_C"/>
</dbReference>
<evidence type="ECO:0000256" key="5">
    <source>
        <dbReference type="ARBA" id="ARBA00023002"/>
    </source>
</evidence>
<evidence type="ECO:0000256" key="7">
    <source>
        <dbReference type="ARBA" id="ARBA00023315"/>
    </source>
</evidence>
<dbReference type="SMART" id="SM00825">
    <property type="entry name" value="PKS_KS"/>
    <property type="match status" value="1"/>
</dbReference>
<dbReference type="InterPro" id="IPR056501">
    <property type="entry name" value="NAD-bd_HRPKS_sdrA"/>
</dbReference>
<dbReference type="InterPro" id="IPR049551">
    <property type="entry name" value="PKS_DH_C"/>
</dbReference>
<dbReference type="InterPro" id="IPR016039">
    <property type="entry name" value="Thiolase-like"/>
</dbReference>
<dbReference type="InterPro" id="IPR011032">
    <property type="entry name" value="GroES-like_sf"/>
</dbReference>
<dbReference type="InterPro" id="IPR014031">
    <property type="entry name" value="Ketoacyl_synth_C"/>
</dbReference>
<dbReference type="InterPro" id="IPR016035">
    <property type="entry name" value="Acyl_Trfase/lysoPLipase"/>
</dbReference>
<dbReference type="GO" id="GO:0044550">
    <property type="term" value="P:secondary metabolite biosynthetic process"/>
    <property type="evidence" value="ECO:0007669"/>
    <property type="project" value="TreeGrafter"/>
</dbReference>
<dbReference type="Pfam" id="PF08240">
    <property type="entry name" value="ADH_N"/>
    <property type="match status" value="1"/>
</dbReference>
<dbReference type="Pfam" id="PF00698">
    <property type="entry name" value="Acyl_transf_1"/>
    <property type="match status" value="1"/>
</dbReference>
<dbReference type="EMBL" id="KN714792">
    <property type="protein sequence ID" value="KUI61925.1"/>
    <property type="molecule type" value="Genomic_DNA"/>
</dbReference>
<evidence type="ECO:0000256" key="1">
    <source>
        <dbReference type="ARBA" id="ARBA00022450"/>
    </source>
</evidence>
<dbReference type="CDD" id="cd05195">
    <property type="entry name" value="enoyl_red"/>
    <property type="match status" value="1"/>
</dbReference>
<keyword evidence="5" id="KW-0560">Oxidoreductase</keyword>
<evidence type="ECO:0000256" key="3">
    <source>
        <dbReference type="ARBA" id="ARBA00022679"/>
    </source>
</evidence>
<keyword evidence="7" id="KW-0012">Acyltransferase</keyword>
<dbReference type="InterPro" id="IPR049900">
    <property type="entry name" value="PKS_mFAS_DH"/>
</dbReference>
<keyword evidence="3" id="KW-0808">Transferase</keyword>
<dbReference type="InterPro" id="IPR042104">
    <property type="entry name" value="PKS_dehydratase_sf"/>
</dbReference>
<feature type="compositionally biased region" description="Polar residues" evidence="9">
    <location>
        <begin position="14"/>
        <end position="34"/>
    </location>
</feature>
<dbReference type="InterPro" id="IPR050091">
    <property type="entry name" value="PKS_NRPS_Biosynth_Enz"/>
</dbReference>
<dbReference type="Pfam" id="PF08659">
    <property type="entry name" value="KR"/>
    <property type="match status" value="1"/>
</dbReference>
<dbReference type="Gene3D" id="3.40.50.720">
    <property type="entry name" value="NAD(P)-binding Rossmann-like Domain"/>
    <property type="match status" value="2"/>
</dbReference>
<feature type="domain" description="Carrier" evidence="10">
    <location>
        <begin position="2334"/>
        <end position="2413"/>
    </location>
</feature>
<dbReference type="Pfam" id="PF00107">
    <property type="entry name" value="ADH_zinc_N"/>
    <property type="match status" value="1"/>
</dbReference>
<dbReference type="InterPro" id="IPR036736">
    <property type="entry name" value="ACP-like_sf"/>
</dbReference>
<dbReference type="SMART" id="SM00822">
    <property type="entry name" value="PKS_KR"/>
    <property type="match status" value="1"/>
</dbReference>
<feature type="active site" description="Proton donor; for dehydratase activity" evidence="8">
    <location>
        <position position="1189"/>
    </location>
</feature>
<evidence type="ECO:0000313" key="14">
    <source>
        <dbReference type="Proteomes" id="UP000078576"/>
    </source>
</evidence>
<dbReference type="InterPro" id="IPR001227">
    <property type="entry name" value="Ac_transferase_dom_sf"/>
</dbReference>
<evidence type="ECO:0000259" key="10">
    <source>
        <dbReference type="PROSITE" id="PS50075"/>
    </source>
</evidence>
<evidence type="ECO:0000259" key="12">
    <source>
        <dbReference type="PROSITE" id="PS52019"/>
    </source>
</evidence>
<dbReference type="Gene3D" id="3.30.70.3290">
    <property type="match status" value="1"/>
</dbReference>
<dbReference type="GO" id="GO:0004312">
    <property type="term" value="F:fatty acid synthase activity"/>
    <property type="evidence" value="ECO:0007669"/>
    <property type="project" value="TreeGrafter"/>
</dbReference>
<keyword evidence="14" id="KW-1185">Reference proteome</keyword>
<evidence type="ECO:0000256" key="4">
    <source>
        <dbReference type="ARBA" id="ARBA00022857"/>
    </source>
</evidence>
<dbReference type="PROSITE" id="PS52004">
    <property type="entry name" value="KS3_2"/>
    <property type="match status" value="1"/>
</dbReference>
<reference evidence="14" key="1">
    <citation type="submission" date="2014-12" db="EMBL/GenBank/DDBJ databases">
        <title>Genome Sequence of Valsa Canker Pathogens Uncovers a Specific Adaption of Colonization on Woody Bark.</title>
        <authorList>
            <person name="Yin Z."/>
            <person name="Liu H."/>
            <person name="Gao X."/>
            <person name="Li Z."/>
            <person name="Song N."/>
            <person name="Ke X."/>
            <person name="Dai Q."/>
            <person name="Wu Y."/>
            <person name="Sun Y."/>
            <person name="Xu J.-R."/>
            <person name="Kang Z.K."/>
            <person name="Wang L."/>
            <person name="Huang L."/>
        </authorList>
    </citation>
    <scope>NUCLEOTIDE SEQUENCE [LARGE SCALE GENOMIC DNA]</scope>
    <source>
        <strain evidence="14">SXYL134</strain>
    </source>
</reference>
<dbReference type="InterPro" id="IPR020841">
    <property type="entry name" value="PKS_Beta-ketoAc_synthase_dom"/>
</dbReference>
<dbReference type="InterPro" id="IPR032821">
    <property type="entry name" value="PKS_assoc"/>
</dbReference>
<dbReference type="STRING" id="694573.A0A194VD45"/>
<dbReference type="SMART" id="SM00829">
    <property type="entry name" value="PKS_ER"/>
    <property type="match status" value="1"/>
</dbReference>
<dbReference type="Gene3D" id="3.10.129.110">
    <property type="entry name" value="Polyketide synthase dehydratase"/>
    <property type="match status" value="1"/>
</dbReference>
<dbReference type="CDD" id="cd00833">
    <property type="entry name" value="PKS"/>
    <property type="match status" value="1"/>
</dbReference>
<dbReference type="InterPro" id="IPR020843">
    <property type="entry name" value="ER"/>
</dbReference>
<dbReference type="Gene3D" id="1.10.1200.10">
    <property type="entry name" value="ACP-like"/>
    <property type="match status" value="1"/>
</dbReference>
<evidence type="ECO:0000256" key="6">
    <source>
        <dbReference type="ARBA" id="ARBA00023268"/>
    </source>
</evidence>
<dbReference type="Pfam" id="PF23114">
    <property type="entry name" value="NAD-bd_HRPKS_sdrA"/>
    <property type="match status" value="1"/>
</dbReference>
<dbReference type="InterPro" id="IPR018201">
    <property type="entry name" value="Ketoacyl_synth_AS"/>
</dbReference>
<dbReference type="Gene3D" id="3.40.366.10">
    <property type="entry name" value="Malonyl-Coenzyme A Acyl Carrier Protein, domain 2"/>
    <property type="match status" value="1"/>
</dbReference>
<keyword evidence="6" id="KW-0511">Multifunctional enzyme</keyword>
<dbReference type="InterPro" id="IPR057326">
    <property type="entry name" value="KR_dom"/>
</dbReference>
<dbReference type="Pfam" id="PF16197">
    <property type="entry name" value="KAsynt_C_assoc"/>
    <property type="match status" value="1"/>
</dbReference>
<feature type="domain" description="PKS/mFAS DH" evidence="12">
    <location>
        <begin position="970"/>
        <end position="1276"/>
    </location>
</feature>
<protein>
    <submittedName>
        <fullName evidence="13">Polyketide synthase-nonribosomal peptide synthetase</fullName>
    </submittedName>
</protein>
<dbReference type="Pfam" id="PF21089">
    <property type="entry name" value="PKS_DH_N"/>
    <property type="match status" value="1"/>
</dbReference>
<dbReference type="InterPro" id="IPR013154">
    <property type="entry name" value="ADH-like_N"/>
</dbReference>
<dbReference type="InterPro" id="IPR036291">
    <property type="entry name" value="NAD(P)-bd_dom_sf"/>
</dbReference>
<dbReference type="OrthoDB" id="329835at2759"/>
<dbReference type="Pfam" id="PF14765">
    <property type="entry name" value="PS-DH"/>
    <property type="match status" value="1"/>
</dbReference>
<dbReference type="Gene3D" id="3.40.47.10">
    <property type="match status" value="1"/>
</dbReference>
<keyword evidence="4" id="KW-0521">NADP</keyword>
<dbReference type="SMART" id="SM00826">
    <property type="entry name" value="PKS_DH"/>
    <property type="match status" value="1"/>
</dbReference>
<dbReference type="Proteomes" id="UP000078576">
    <property type="component" value="Unassembled WGS sequence"/>
</dbReference>
<dbReference type="InterPro" id="IPR013968">
    <property type="entry name" value="PKS_KR"/>
</dbReference>
<dbReference type="SUPFAM" id="SSF52151">
    <property type="entry name" value="FabD/lysophospholipase-like"/>
    <property type="match status" value="1"/>
</dbReference>
<dbReference type="Pfam" id="PF00109">
    <property type="entry name" value="ketoacyl-synt"/>
    <property type="match status" value="1"/>
</dbReference>
<dbReference type="PROSITE" id="PS52019">
    <property type="entry name" value="PKS_MFAS_DH"/>
    <property type="match status" value="1"/>
</dbReference>
<dbReference type="InterPro" id="IPR049552">
    <property type="entry name" value="PKS_DH_N"/>
</dbReference>
<dbReference type="InterPro" id="IPR020807">
    <property type="entry name" value="PKS_DH"/>
</dbReference>
<evidence type="ECO:0000259" key="11">
    <source>
        <dbReference type="PROSITE" id="PS52004"/>
    </source>
</evidence>
<name>A0A194VD45_CYTMA</name>
<dbReference type="SMART" id="SM00827">
    <property type="entry name" value="PKS_AT"/>
    <property type="match status" value="1"/>
</dbReference>
<evidence type="ECO:0000313" key="13">
    <source>
        <dbReference type="EMBL" id="KUI61925.1"/>
    </source>
</evidence>
<accession>A0A194VD45</accession>
<dbReference type="SUPFAM" id="SSF50129">
    <property type="entry name" value="GroES-like"/>
    <property type="match status" value="1"/>
</dbReference>
<feature type="region of interest" description="C-terminal hotdog fold" evidence="8">
    <location>
        <begin position="1121"/>
        <end position="1276"/>
    </location>
</feature>
<dbReference type="PANTHER" id="PTHR43775">
    <property type="entry name" value="FATTY ACID SYNTHASE"/>
    <property type="match status" value="1"/>
</dbReference>
<evidence type="ECO:0000256" key="9">
    <source>
        <dbReference type="SAM" id="MobiDB-lite"/>
    </source>
</evidence>